<dbReference type="RefSeq" id="WP_110256733.1">
    <property type="nucleotide sequence ID" value="NZ_QJKB01000007.1"/>
</dbReference>
<dbReference type="InterPro" id="IPR037401">
    <property type="entry name" value="SnoaL-like"/>
</dbReference>
<dbReference type="Pfam" id="PF13474">
    <property type="entry name" value="SnoaL_3"/>
    <property type="match status" value="1"/>
</dbReference>
<accession>A0A318J486</accession>
<dbReference type="OrthoDB" id="5767026at2"/>
<dbReference type="GO" id="GO:0016853">
    <property type="term" value="F:isomerase activity"/>
    <property type="evidence" value="ECO:0007669"/>
    <property type="project" value="UniProtKB-KW"/>
</dbReference>
<proteinExistence type="predicted"/>
<name>A0A318J486_9BURK</name>
<dbReference type="Proteomes" id="UP000247792">
    <property type="component" value="Unassembled WGS sequence"/>
</dbReference>
<dbReference type="PANTHER" id="PTHR34957">
    <property type="entry name" value="NUCLEAR TRANSPORT FACTOR 2 (NTF2) FAMILY PROTEIN"/>
    <property type="match status" value="1"/>
</dbReference>
<keyword evidence="3" id="KW-1185">Reference proteome</keyword>
<sequence>MAAKKQLNGSADDVEAAFYDALSRADLDGMMALWAEDEEIVCIHPGAARLIGHAAIRSSWEAIFERGSVQIRPLQLHATHNMLTAVHSIVEEFQRPSDSSQDVHILATNVYVKTPRGWRITMHHASVASGKPPLDMFKASILH</sequence>
<dbReference type="EMBL" id="QJKB01000007">
    <property type="protein sequence ID" value="PXX41501.1"/>
    <property type="molecule type" value="Genomic_DNA"/>
</dbReference>
<comment type="caution">
    <text evidence="2">The sequence shown here is derived from an EMBL/GenBank/DDBJ whole genome shotgun (WGS) entry which is preliminary data.</text>
</comment>
<evidence type="ECO:0000259" key="1">
    <source>
        <dbReference type="Pfam" id="PF13474"/>
    </source>
</evidence>
<dbReference type="InterPro" id="IPR032710">
    <property type="entry name" value="NTF2-like_dom_sf"/>
</dbReference>
<reference evidence="2 3" key="1">
    <citation type="submission" date="2018-05" db="EMBL/GenBank/DDBJ databases">
        <title>Genomic Encyclopedia of Type Strains, Phase IV (KMG-IV): sequencing the most valuable type-strain genomes for metagenomic binning, comparative biology and taxonomic classification.</title>
        <authorList>
            <person name="Goeker M."/>
        </authorList>
    </citation>
    <scope>NUCLEOTIDE SEQUENCE [LARGE SCALE GENOMIC DNA]</scope>
    <source>
        <strain evidence="2 3">DSM 19792</strain>
    </source>
</reference>
<dbReference type="SUPFAM" id="SSF54427">
    <property type="entry name" value="NTF2-like"/>
    <property type="match status" value="1"/>
</dbReference>
<dbReference type="Gene3D" id="3.10.450.50">
    <property type="match status" value="1"/>
</dbReference>
<keyword evidence="2" id="KW-0413">Isomerase</keyword>
<dbReference type="AlphaFoldDB" id="A0A318J486"/>
<organism evidence="2 3">
    <name type="scientific">Undibacterium pigrum</name>
    <dbReference type="NCBI Taxonomy" id="401470"/>
    <lineage>
        <taxon>Bacteria</taxon>
        <taxon>Pseudomonadati</taxon>
        <taxon>Pseudomonadota</taxon>
        <taxon>Betaproteobacteria</taxon>
        <taxon>Burkholderiales</taxon>
        <taxon>Oxalobacteraceae</taxon>
        <taxon>Undibacterium</taxon>
    </lineage>
</organism>
<gene>
    <name evidence="2" type="ORF">DFR42_107152</name>
</gene>
<protein>
    <submittedName>
        <fullName evidence="2">Ketosteroid isomerase-like protein</fullName>
    </submittedName>
</protein>
<feature type="domain" description="SnoaL-like" evidence="1">
    <location>
        <begin position="16"/>
        <end position="128"/>
    </location>
</feature>
<evidence type="ECO:0000313" key="2">
    <source>
        <dbReference type="EMBL" id="PXX41501.1"/>
    </source>
</evidence>
<evidence type="ECO:0000313" key="3">
    <source>
        <dbReference type="Proteomes" id="UP000247792"/>
    </source>
</evidence>
<dbReference type="PANTHER" id="PTHR34957:SF1">
    <property type="entry name" value="NUCLEAR TRANSPORT FACTOR 2 (NTF2) FAMILY PROTEIN"/>
    <property type="match status" value="1"/>
</dbReference>